<dbReference type="InterPro" id="IPR018060">
    <property type="entry name" value="HTH_AraC"/>
</dbReference>
<protein>
    <submittedName>
        <fullName evidence="5">AraC family transcriptional regulator</fullName>
    </submittedName>
</protein>
<evidence type="ECO:0000313" key="6">
    <source>
        <dbReference type="Proteomes" id="UP000265742"/>
    </source>
</evidence>
<dbReference type="Pfam" id="PF12833">
    <property type="entry name" value="HTH_18"/>
    <property type="match status" value="1"/>
</dbReference>
<gene>
    <name evidence="5" type="ORF">D1781_05535</name>
</gene>
<proteinExistence type="predicted"/>
<dbReference type="InterPro" id="IPR050204">
    <property type="entry name" value="AraC_XylS_family_regulators"/>
</dbReference>
<comment type="caution">
    <text evidence="5">The sequence shown here is derived from an EMBL/GenBank/DDBJ whole genome shotgun (WGS) entry which is preliminary data.</text>
</comment>
<dbReference type="Proteomes" id="UP000265742">
    <property type="component" value="Unassembled WGS sequence"/>
</dbReference>
<reference evidence="6" key="1">
    <citation type="submission" date="2018-09" db="EMBL/GenBank/DDBJ databases">
        <authorList>
            <person name="Kim I."/>
        </authorList>
    </citation>
    <scope>NUCLEOTIDE SEQUENCE [LARGE SCALE GENOMIC DNA]</scope>
    <source>
        <strain evidence="6">DD4a</strain>
    </source>
</reference>
<feature type="domain" description="HTH araC/xylS-type" evidence="4">
    <location>
        <begin position="218"/>
        <end position="319"/>
    </location>
</feature>
<dbReference type="PROSITE" id="PS00041">
    <property type="entry name" value="HTH_ARAC_FAMILY_1"/>
    <property type="match status" value="1"/>
</dbReference>
<dbReference type="GO" id="GO:0043565">
    <property type="term" value="F:sequence-specific DNA binding"/>
    <property type="evidence" value="ECO:0007669"/>
    <property type="project" value="InterPro"/>
</dbReference>
<keyword evidence="3" id="KW-0804">Transcription</keyword>
<accession>A0A3A1UCF0</accession>
<dbReference type="RefSeq" id="WP_119481218.1">
    <property type="nucleotide sequence ID" value="NZ_QXTG01000001.1"/>
</dbReference>
<evidence type="ECO:0000259" key="4">
    <source>
        <dbReference type="PROSITE" id="PS01124"/>
    </source>
</evidence>
<keyword evidence="2" id="KW-0238">DNA-binding</keyword>
<evidence type="ECO:0000256" key="2">
    <source>
        <dbReference type="ARBA" id="ARBA00023125"/>
    </source>
</evidence>
<dbReference type="OrthoDB" id="5464689at2"/>
<dbReference type="SMART" id="SM00342">
    <property type="entry name" value="HTH_ARAC"/>
    <property type="match status" value="1"/>
</dbReference>
<evidence type="ECO:0000256" key="1">
    <source>
        <dbReference type="ARBA" id="ARBA00023015"/>
    </source>
</evidence>
<dbReference type="AlphaFoldDB" id="A0A3A1UCF0"/>
<keyword evidence="1" id="KW-0805">Transcription regulation</keyword>
<dbReference type="GO" id="GO:0003700">
    <property type="term" value="F:DNA-binding transcription factor activity"/>
    <property type="evidence" value="ECO:0007669"/>
    <property type="project" value="InterPro"/>
</dbReference>
<dbReference type="EMBL" id="QXTG01000001">
    <property type="protein sequence ID" value="RIX30856.1"/>
    <property type="molecule type" value="Genomic_DNA"/>
</dbReference>
<sequence length="319" mass="34770">MDGSAERLSVRTSDFDRGVASLRSVFGDVDLAPPEDRAPDFVLRSTRTPALTATRWSISGVAGGRRAESDCAEPAFLTGVRVGGGLRMWWRWDDIDTDRPFLYPDAIDSALQDPDIANLAIARAAVDERARAITGRDDFEVRFTGTAPIDPAMDAVWRSTAAYAARMTETLPATEDAALAQAAVVDLVATVLLRVFPNTTLDAANRRDIGGPRGAALRRALRHIDEHLDAELTVVDIAAAARLSPRGLYAAFRRDLDTTPMHHVRSVRLVAARDALRSASPLETTVEAVALRYGFPDAGRFARRYAAVFDETPVETLQR</sequence>
<dbReference type="PANTHER" id="PTHR46796:SF12">
    <property type="entry name" value="HTH-TYPE DNA-BINDING TRANSCRIPTIONAL ACTIVATOR EUTR"/>
    <property type="match status" value="1"/>
</dbReference>
<dbReference type="SUPFAM" id="SSF46689">
    <property type="entry name" value="Homeodomain-like"/>
    <property type="match status" value="1"/>
</dbReference>
<keyword evidence="6" id="KW-1185">Reference proteome</keyword>
<name>A0A3A1UCF0_9MICO</name>
<organism evidence="5 6">
    <name type="scientific">Amnibacterium setariae</name>
    <dbReference type="NCBI Taxonomy" id="2306585"/>
    <lineage>
        <taxon>Bacteria</taxon>
        <taxon>Bacillati</taxon>
        <taxon>Actinomycetota</taxon>
        <taxon>Actinomycetes</taxon>
        <taxon>Micrococcales</taxon>
        <taxon>Microbacteriaceae</taxon>
        <taxon>Amnibacterium</taxon>
    </lineage>
</organism>
<evidence type="ECO:0000256" key="3">
    <source>
        <dbReference type="ARBA" id="ARBA00023163"/>
    </source>
</evidence>
<dbReference type="InterPro" id="IPR009057">
    <property type="entry name" value="Homeodomain-like_sf"/>
</dbReference>
<dbReference type="InterPro" id="IPR018062">
    <property type="entry name" value="HTH_AraC-typ_CS"/>
</dbReference>
<dbReference type="Gene3D" id="1.10.10.60">
    <property type="entry name" value="Homeodomain-like"/>
    <property type="match status" value="1"/>
</dbReference>
<evidence type="ECO:0000313" key="5">
    <source>
        <dbReference type="EMBL" id="RIX30856.1"/>
    </source>
</evidence>
<dbReference type="PANTHER" id="PTHR46796">
    <property type="entry name" value="HTH-TYPE TRANSCRIPTIONAL ACTIVATOR RHAS-RELATED"/>
    <property type="match status" value="1"/>
</dbReference>
<dbReference type="PROSITE" id="PS01124">
    <property type="entry name" value="HTH_ARAC_FAMILY_2"/>
    <property type="match status" value="1"/>
</dbReference>